<protein>
    <submittedName>
        <fullName evidence="3">Uncharacterized protein</fullName>
    </submittedName>
</protein>
<evidence type="ECO:0000256" key="1">
    <source>
        <dbReference type="SAM" id="Coils"/>
    </source>
</evidence>
<feature type="coiled-coil region" evidence="1">
    <location>
        <begin position="74"/>
        <end position="142"/>
    </location>
</feature>
<accession>A0AAD5XWX8</accession>
<keyword evidence="4" id="KW-1185">Reference proteome</keyword>
<gene>
    <name evidence="3" type="ORF">HK099_006511</name>
</gene>
<proteinExistence type="predicted"/>
<reference evidence="3" key="1">
    <citation type="submission" date="2020-05" db="EMBL/GenBank/DDBJ databases">
        <title>Phylogenomic resolution of chytrid fungi.</title>
        <authorList>
            <person name="Stajich J.E."/>
            <person name="Amses K."/>
            <person name="Simmons R."/>
            <person name="Seto K."/>
            <person name="Myers J."/>
            <person name="Bonds A."/>
            <person name="Quandt C.A."/>
            <person name="Barry K."/>
            <person name="Liu P."/>
            <person name="Grigoriev I."/>
            <person name="Longcore J.E."/>
            <person name="James T.Y."/>
        </authorList>
    </citation>
    <scope>NUCLEOTIDE SEQUENCE</scope>
    <source>
        <strain evidence="3">JEL0476</strain>
    </source>
</reference>
<dbReference type="AlphaFoldDB" id="A0AAD5XWX8"/>
<evidence type="ECO:0000313" key="3">
    <source>
        <dbReference type="EMBL" id="KAJ3215124.1"/>
    </source>
</evidence>
<keyword evidence="1" id="KW-0175">Coiled coil</keyword>
<name>A0AAD5XWX8_9FUNG</name>
<evidence type="ECO:0000313" key="4">
    <source>
        <dbReference type="Proteomes" id="UP001211065"/>
    </source>
</evidence>
<comment type="caution">
    <text evidence="3">The sequence shown here is derived from an EMBL/GenBank/DDBJ whole genome shotgun (WGS) entry which is preliminary data.</text>
</comment>
<feature type="region of interest" description="Disordered" evidence="2">
    <location>
        <begin position="388"/>
        <end position="411"/>
    </location>
</feature>
<dbReference type="EMBL" id="JADGJW010000567">
    <property type="protein sequence ID" value="KAJ3215124.1"/>
    <property type="molecule type" value="Genomic_DNA"/>
</dbReference>
<evidence type="ECO:0000256" key="2">
    <source>
        <dbReference type="SAM" id="MobiDB-lite"/>
    </source>
</evidence>
<feature type="compositionally biased region" description="Acidic residues" evidence="2">
    <location>
        <begin position="402"/>
        <end position="411"/>
    </location>
</feature>
<dbReference type="Proteomes" id="UP001211065">
    <property type="component" value="Unassembled WGS sequence"/>
</dbReference>
<sequence>MVELSKLEPVQYRTMREIIDSTDFMESKIMDIYLEQVNFDRSLDLNIDHKICQQRLEIKGDKKKIKKSLNYLFFEGLYNKIHELELKLEKTNEKEQEMINFSKMENTQQDYDNEIMKLKVEFEEIKNQRKEFFEKLQEKHENSIELTNKRAELIISDVENVAAQNEINNLSEHSAMIIQKNKEMKLKVDQYLKEYLTLCAVVEDLEMQNRDLVTKNVGVDWNLIVWNGNDSSSDSGTDDEEKQEKFLELDWLDKESELIKGFTESEGEEEDEVKSSYSGSIFSCFEEESVSEDEETIFNKAKKFGKDSKKKNQKSYVKTLDIQKKNKPKFSDITSNKNKDCKEVSDVNKIFSTSDPINNTENIFENLKLVKVSKGTYKLEDITLPDSKTEVHKSSQANESNADLEDTSEEGNADYVDFSNVQAMKRTYFEPLPSIPAKTELSTSQSNLSLSISSCVEKFNDIRNKKTSILTNKLKHFEPKDYKNEDVQEFFNFEYLNRRKILNNHNGKGKVVYIDGKKVKFKPVNSK</sequence>
<organism evidence="3 4">
    <name type="scientific">Clydaea vesicula</name>
    <dbReference type="NCBI Taxonomy" id="447962"/>
    <lineage>
        <taxon>Eukaryota</taxon>
        <taxon>Fungi</taxon>
        <taxon>Fungi incertae sedis</taxon>
        <taxon>Chytridiomycota</taxon>
        <taxon>Chytridiomycota incertae sedis</taxon>
        <taxon>Chytridiomycetes</taxon>
        <taxon>Lobulomycetales</taxon>
        <taxon>Lobulomycetaceae</taxon>
        <taxon>Clydaea</taxon>
    </lineage>
</organism>